<comment type="similarity">
    <text evidence="1">Belongs to the metallo-dependent hydrolases superfamily. TatD-type hydrolase family.</text>
</comment>
<keyword evidence="3" id="KW-0479">Metal-binding</keyword>
<dbReference type="Pfam" id="PF01026">
    <property type="entry name" value="TatD_DNase"/>
    <property type="match status" value="1"/>
</dbReference>
<dbReference type="GO" id="GO:0008296">
    <property type="term" value="F:3'-5'-DNA exonuclease activity"/>
    <property type="evidence" value="ECO:0007669"/>
    <property type="project" value="TreeGrafter"/>
</dbReference>
<accession>A0AB34J3A6</accession>
<name>A0AB34J3A6_PRYPA</name>
<dbReference type="GO" id="GO:0046872">
    <property type="term" value="F:metal ion binding"/>
    <property type="evidence" value="ECO:0007669"/>
    <property type="project" value="UniProtKB-KW"/>
</dbReference>
<keyword evidence="4" id="KW-0378">Hydrolase</keyword>
<evidence type="ECO:0000256" key="3">
    <source>
        <dbReference type="ARBA" id="ARBA00022723"/>
    </source>
</evidence>
<dbReference type="PANTHER" id="PTHR10060">
    <property type="entry name" value="TATD FAMILY DEOXYRIBONUCLEASE"/>
    <property type="match status" value="1"/>
</dbReference>
<keyword evidence="6" id="KW-1185">Reference proteome</keyword>
<dbReference type="CDD" id="cd01310">
    <property type="entry name" value="TatD_DNAse"/>
    <property type="match status" value="1"/>
</dbReference>
<dbReference type="PANTHER" id="PTHR10060:SF15">
    <property type="entry name" value="DEOXYRIBONUCLEASE TATDN1"/>
    <property type="match status" value="1"/>
</dbReference>
<keyword evidence="2" id="KW-0540">Nuclease</keyword>
<sequence length="380" mass="40596">MAALQLASLIAHVRTGTVSPCARRSHAMAASSPSSPPAATPRFIDIGANLIDRMFEGEYRGKQAHPADLLAVLERAAAAGVDRVVVTAGSLEDSIEAVRLVRASHARSPRLYATVGVHPTRCLEFLPEGARSEVEALMVGHAEAGGGAPSDTFAAAEEAILSRRDVRDARDAHIARLRAVLRDAAADGCVVAVGECGLDYERLHFCPAGRFGFEAQLALCAEFGLPAFLHNRNTAGDFAAVCKARRALIPSGVVHSFDGDAAELRELLDLGLDIGLNGCSLKTAANLAVASQVPLQRLHLETDAPWCGIKRTHAGFQYVQPSAWPETKKEKWVEGSCVKDRCEPCHIVQVAQVVAGARDIDVSIVTEHAYANSLRVFFQK</sequence>
<dbReference type="InterPro" id="IPR050891">
    <property type="entry name" value="TatD-type_Hydrolase"/>
</dbReference>
<reference evidence="5 6" key="1">
    <citation type="journal article" date="2024" name="Science">
        <title>Giant polyketide synthase enzymes in the biosynthesis of giant marine polyether toxins.</title>
        <authorList>
            <person name="Fallon T.R."/>
            <person name="Shende V.V."/>
            <person name="Wierzbicki I.H."/>
            <person name="Pendleton A.L."/>
            <person name="Watervoot N.F."/>
            <person name="Auber R.P."/>
            <person name="Gonzalez D.J."/>
            <person name="Wisecaver J.H."/>
            <person name="Moore B.S."/>
        </authorList>
    </citation>
    <scope>NUCLEOTIDE SEQUENCE [LARGE SCALE GENOMIC DNA]</scope>
    <source>
        <strain evidence="5 6">12B1</strain>
    </source>
</reference>
<dbReference type="GO" id="GO:0005829">
    <property type="term" value="C:cytosol"/>
    <property type="evidence" value="ECO:0007669"/>
    <property type="project" value="TreeGrafter"/>
</dbReference>
<dbReference type="Proteomes" id="UP001515480">
    <property type="component" value="Unassembled WGS sequence"/>
</dbReference>
<proteinExistence type="inferred from homology"/>
<organism evidence="5 6">
    <name type="scientific">Prymnesium parvum</name>
    <name type="common">Toxic golden alga</name>
    <dbReference type="NCBI Taxonomy" id="97485"/>
    <lineage>
        <taxon>Eukaryota</taxon>
        <taxon>Haptista</taxon>
        <taxon>Haptophyta</taxon>
        <taxon>Prymnesiophyceae</taxon>
        <taxon>Prymnesiales</taxon>
        <taxon>Prymnesiaceae</taxon>
        <taxon>Prymnesium</taxon>
    </lineage>
</organism>
<evidence type="ECO:0000313" key="5">
    <source>
        <dbReference type="EMBL" id="KAL1511133.1"/>
    </source>
</evidence>
<evidence type="ECO:0000256" key="2">
    <source>
        <dbReference type="ARBA" id="ARBA00022722"/>
    </source>
</evidence>
<gene>
    <name evidence="5" type="ORF">AB1Y20_005953</name>
</gene>
<protein>
    <submittedName>
        <fullName evidence="5">Uncharacterized protein</fullName>
    </submittedName>
</protein>
<evidence type="ECO:0000256" key="4">
    <source>
        <dbReference type="ARBA" id="ARBA00022801"/>
    </source>
</evidence>
<dbReference type="InterPro" id="IPR001130">
    <property type="entry name" value="TatD-like"/>
</dbReference>
<dbReference type="EMBL" id="JBGBPQ010000014">
    <property type="protein sequence ID" value="KAL1511133.1"/>
    <property type="molecule type" value="Genomic_DNA"/>
</dbReference>
<dbReference type="InterPro" id="IPR032466">
    <property type="entry name" value="Metal_Hydrolase"/>
</dbReference>
<evidence type="ECO:0000256" key="1">
    <source>
        <dbReference type="ARBA" id="ARBA00009275"/>
    </source>
</evidence>
<dbReference type="Gene3D" id="3.20.20.140">
    <property type="entry name" value="Metal-dependent hydrolases"/>
    <property type="match status" value="1"/>
</dbReference>
<comment type="caution">
    <text evidence="5">The sequence shown here is derived from an EMBL/GenBank/DDBJ whole genome shotgun (WGS) entry which is preliminary data.</text>
</comment>
<dbReference type="SUPFAM" id="SSF51556">
    <property type="entry name" value="Metallo-dependent hydrolases"/>
    <property type="match status" value="1"/>
</dbReference>
<dbReference type="AlphaFoldDB" id="A0AB34J3A6"/>
<evidence type="ECO:0000313" key="6">
    <source>
        <dbReference type="Proteomes" id="UP001515480"/>
    </source>
</evidence>